<name>A0A7X3D1I7_9FLAO</name>
<keyword evidence="4" id="KW-1185">Reference proteome</keyword>
<reference evidence="3 4" key="1">
    <citation type="journal article" date="2019" name="Mar. Drugs">
        <title>Comparative Genomics and CAZyme Genome Repertoires of Marine Zobellia amurskyensis KMM 3526(T) and Zobellia laminariae KMM 3676(T).</title>
        <authorList>
            <person name="Chernysheva N."/>
            <person name="Bystritskaya E."/>
            <person name="Stenkova A."/>
            <person name="Golovkin I."/>
            <person name="Nedashkovskaya O."/>
            <person name="Isaeva M."/>
        </authorList>
    </citation>
    <scope>NUCLEOTIDE SEQUENCE [LARGE SCALE GENOMIC DNA]</scope>
    <source>
        <strain evidence="3 4">KMM 3526</strain>
    </source>
</reference>
<dbReference type="Gene3D" id="3.40.50.1820">
    <property type="entry name" value="alpha/beta hydrolase"/>
    <property type="match status" value="1"/>
</dbReference>
<evidence type="ECO:0000313" key="3">
    <source>
        <dbReference type="EMBL" id="MUH35583.1"/>
    </source>
</evidence>
<dbReference type="SUPFAM" id="SSF53474">
    <property type="entry name" value="alpha/beta-Hydrolases"/>
    <property type="match status" value="1"/>
</dbReference>
<dbReference type="Proteomes" id="UP000540519">
    <property type="component" value="Unassembled WGS sequence"/>
</dbReference>
<evidence type="ECO:0000256" key="1">
    <source>
        <dbReference type="ARBA" id="ARBA00022801"/>
    </source>
</evidence>
<dbReference type="GO" id="GO:0016020">
    <property type="term" value="C:membrane"/>
    <property type="evidence" value="ECO:0007669"/>
    <property type="project" value="TreeGrafter"/>
</dbReference>
<evidence type="ECO:0000313" key="4">
    <source>
        <dbReference type="Proteomes" id="UP000540519"/>
    </source>
</evidence>
<dbReference type="InterPro" id="IPR050266">
    <property type="entry name" value="AB_hydrolase_sf"/>
</dbReference>
<dbReference type="InterPro" id="IPR029058">
    <property type="entry name" value="AB_hydrolase_fold"/>
</dbReference>
<sequence length="251" mass="28481">MNEYTGLRYEKIGNGKKTIVFIHYFGGDAGSWKWLAKRLRKRYTCIMLNLPGFGGTRPLAEPSIYGMAQYINVIIDELKLKDYILCGHSMGAKLVLYAAQIKNTNLPRKLMLIAPSPPTVENMTDDERKRMLNHPDRAEAANTVHGATKKKMGNKRLLYAVNSQLRIEETTWKWWLNVGMKNNIADRIKGLNIPTDVIFSNDDPVISTDAIYDEVLPNLSNPSTVALSRVGHLIPMEMPRKLARIIKKLNK</sequence>
<protein>
    <submittedName>
        <fullName evidence="3">Alpha/beta hydrolase</fullName>
    </submittedName>
</protein>
<dbReference type="OrthoDB" id="7172093at2"/>
<proteinExistence type="predicted"/>
<dbReference type="AlphaFoldDB" id="A0A7X3D1I7"/>
<dbReference type="GO" id="GO:0016787">
    <property type="term" value="F:hydrolase activity"/>
    <property type="evidence" value="ECO:0007669"/>
    <property type="project" value="UniProtKB-KW"/>
</dbReference>
<feature type="domain" description="AB hydrolase-1" evidence="2">
    <location>
        <begin position="18"/>
        <end position="167"/>
    </location>
</feature>
<comment type="caution">
    <text evidence="3">The sequence shown here is derived from an EMBL/GenBank/DDBJ whole genome shotgun (WGS) entry which is preliminary data.</text>
</comment>
<dbReference type="EMBL" id="RCNR01000009">
    <property type="protein sequence ID" value="MUH35583.1"/>
    <property type="molecule type" value="Genomic_DNA"/>
</dbReference>
<accession>A0A7X3D1I7</accession>
<gene>
    <name evidence="3" type="ORF">D9O36_07010</name>
</gene>
<dbReference type="Pfam" id="PF00561">
    <property type="entry name" value="Abhydrolase_1"/>
    <property type="match status" value="1"/>
</dbReference>
<dbReference type="PANTHER" id="PTHR43798">
    <property type="entry name" value="MONOACYLGLYCEROL LIPASE"/>
    <property type="match status" value="1"/>
</dbReference>
<dbReference type="PANTHER" id="PTHR43798:SF31">
    <property type="entry name" value="AB HYDROLASE SUPERFAMILY PROTEIN YCLE"/>
    <property type="match status" value="1"/>
</dbReference>
<evidence type="ECO:0000259" key="2">
    <source>
        <dbReference type="Pfam" id="PF00561"/>
    </source>
</evidence>
<dbReference type="InterPro" id="IPR000073">
    <property type="entry name" value="AB_hydrolase_1"/>
</dbReference>
<keyword evidence="1 3" id="KW-0378">Hydrolase</keyword>
<organism evidence="3 4">
    <name type="scientific">Zobellia amurskyensis</name>
    <dbReference type="NCBI Taxonomy" id="248905"/>
    <lineage>
        <taxon>Bacteria</taxon>
        <taxon>Pseudomonadati</taxon>
        <taxon>Bacteroidota</taxon>
        <taxon>Flavobacteriia</taxon>
        <taxon>Flavobacteriales</taxon>
        <taxon>Flavobacteriaceae</taxon>
        <taxon>Zobellia</taxon>
    </lineage>
</organism>
<dbReference type="RefSeq" id="WP_155599372.1">
    <property type="nucleotide sequence ID" value="NZ_RCNR01000009.1"/>
</dbReference>